<evidence type="ECO:0000313" key="2">
    <source>
        <dbReference type="Proteomes" id="UP000540128"/>
    </source>
</evidence>
<reference evidence="1 2" key="1">
    <citation type="submission" date="2020-03" db="EMBL/GenBank/DDBJ databases">
        <title>Complete genome sequence of sixteen Streptomyces strains facilitates identification of candidate genes involved in plant growth-promotion in grain legumes and cereals.</title>
        <authorList>
            <person name="Gopalakrishnan S."/>
            <person name="Thakur V."/>
            <person name="Saxena R."/>
            <person name="Vadlamudi S."/>
            <person name="Purohit S."/>
            <person name="Kumar V."/>
            <person name="Rathore A."/>
            <person name="Chitikineni A."/>
            <person name="Varshney R.K."/>
        </authorList>
    </citation>
    <scope>NUCLEOTIDE SEQUENCE [LARGE SCALE GENOMIC DNA]</scope>
    <source>
        <strain evidence="1 2">KAI-180</strain>
    </source>
</reference>
<name>A0A7Y6F510_9ACTN</name>
<dbReference type="Proteomes" id="UP000540128">
    <property type="component" value="Unassembled WGS sequence"/>
</dbReference>
<protein>
    <submittedName>
        <fullName evidence="1">Uncharacterized protein</fullName>
    </submittedName>
</protein>
<keyword evidence="2" id="KW-1185">Reference proteome</keyword>
<gene>
    <name evidence="1" type="ORF">G6W59_27470</name>
</gene>
<dbReference type="AlphaFoldDB" id="A0A7Y6F510"/>
<comment type="caution">
    <text evidence="1">The sequence shown here is derived from an EMBL/GenBank/DDBJ whole genome shotgun (WGS) entry which is preliminary data.</text>
</comment>
<sequence length="66" mass="7177">MTMATTQELPKPTALGERQLRGTECVWCAGRLDTATAVDLGVRPDPQCPWASWFPRACPACAEARS</sequence>
<accession>A0A7Y6F510</accession>
<dbReference type="EMBL" id="JAANNT010000035">
    <property type="protein sequence ID" value="NUV31985.1"/>
    <property type="molecule type" value="Genomic_DNA"/>
</dbReference>
<proteinExistence type="predicted"/>
<organism evidence="1 2">
    <name type="scientific">Streptomyces odorifer</name>
    <dbReference type="NCBI Taxonomy" id="53450"/>
    <lineage>
        <taxon>Bacteria</taxon>
        <taxon>Bacillati</taxon>
        <taxon>Actinomycetota</taxon>
        <taxon>Actinomycetes</taxon>
        <taxon>Kitasatosporales</taxon>
        <taxon>Streptomycetaceae</taxon>
        <taxon>Streptomyces</taxon>
        <taxon>Streptomyces albidoflavus group</taxon>
    </lineage>
</organism>
<evidence type="ECO:0000313" key="1">
    <source>
        <dbReference type="EMBL" id="NUV31985.1"/>
    </source>
</evidence>